<dbReference type="Gene3D" id="3.40.50.1000">
    <property type="entry name" value="HAD superfamily/HAD-like"/>
    <property type="match status" value="2"/>
</dbReference>
<dbReference type="RefSeq" id="WP_358138936.1">
    <property type="nucleotide sequence ID" value="NZ_JBFALK010000021.1"/>
</dbReference>
<dbReference type="NCBIfam" id="TIGR01460">
    <property type="entry name" value="HAD-SF-IIA"/>
    <property type="match status" value="1"/>
</dbReference>
<dbReference type="Pfam" id="PF13242">
    <property type="entry name" value="Hydrolase_like"/>
    <property type="match status" value="1"/>
</dbReference>
<evidence type="ECO:0000313" key="2">
    <source>
        <dbReference type="Proteomes" id="UP001551675"/>
    </source>
</evidence>
<dbReference type="SUPFAM" id="SSF56784">
    <property type="entry name" value="HAD-like"/>
    <property type="match status" value="1"/>
</dbReference>
<keyword evidence="1" id="KW-0378">Hydrolase</keyword>
<dbReference type="PANTHER" id="PTHR19288:SF46">
    <property type="entry name" value="HALOACID DEHALOGENASE-LIKE HYDROLASE DOMAIN-CONTAINING PROTEIN 2"/>
    <property type="match status" value="1"/>
</dbReference>
<comment type="caution">
    <text evidence="1">The sequence shown here is derived from an EMBL/GenBank/DDBJ whole genome shotgun (WGS) entry which is preliminary data.</text>
</comment>
<sequence>MFDLDGTVYLGEHLLPGAGAVIEAVRGANRSVLYLTNKPLDPSATYAAKLTRLGIPTTPDEVISSLDAMVGYLKERHPGTSVLCVSEPLLVDTLNRHGFTVLTAADAEHADVVVVSFDRTFDYAKLHAAFRAVTAGAAIVATNPDRYCPTPEGGLPDCAAMLAAIEACTGATAEAVVGKPSPWMAATILARLGLPADQVLIVGDRLETDVAMAVTAGIDVALVLSGATDRAAAGLADPPPTYVLDSIAHLVTGEIV</sequence>
<dbReference type="InterPro" id="IPR036412">
    <property type="entry name" value="HAD-like_sf"/>
</dbReference>
<dbReference type="GO" id="GO:0016787">
    <property type="term" value="F:hydrolase activity"/>
    <property type="evidence" value="ECO:0007669"/>
    <property type="project" value="UniProtKB-KW"/>
</dbReference>
<reference evidence="1 2" key="1">
    <citation type="submission" date="2024-06" db="EMBL/GenBank/DDBJ databases">
        <title>The Natural Products Discovery Center: Release of the First 8490 Sequenced Strains for Exploring Actinobacteria Biosynthetic Diversity.</title>
        <authorList>
            <person name="Kalkreuter E."/>
            <person name="Kautsar S.A."/>
            <person name="Yang D."/>
            <person name="Bader C.D."/>
            <person name="Teijaro C.N."/>
            <person name="Fluegel L."/>
            <person name="Davis C.M."/>
            <person name="Simpson J.R."/>
            <person name="Lauterbach L."/>
            <person name="Steele A.D."/>
            <person name="Gui C."/>
            <person name="Meng S."/>
            <person name="Li G."/>
            <person name="Viehrig K."/>
            <person name="Ye F."/>
            <person name="Su P."/>
            <person name="Kiefer A.F."/>
            <person name="Nichols A."/>
            <person name="Cepeda A.J."/>
            <person name="Yan W."/>
            <person name="Fan B."/>
            <person name="Jiang Y."/>
            <person name="Adhikari A."/>
            <person name="Zheng C.-J."/>
            <person name="Schuster L."/>
            <person name="Cowan T.M."/>
            <person name="Smanski M.J."/>
            <person name="Chevrette M.G."/>
            <person name="De Carvalho L.P.S."/>
            <person name="Shen B."/>
        </authorList>
    </citation>
    <scope>NUCLEOTIDE SEQUENCE [LARGE SCALE GENOMIC DNA]</scope>
    <source>
        <strain evidence="1 2">NPDC050100</strain>
    </source>
</reference>
<protein>
    <submittedName>
        <fullName evidence="1">HAD-IIA family hydrolase</fullName>
    </submittedName>
</protein>
<accession>A0ABV3GNY6</accession>
<name>A0ABV3GNY6_MICGL</name>
<dbReference type="PANTHER" id="PTHR19288">
    <property type="entry name" value="4-NITROPHENYLPHOSPHATASE-RELATED"/>
    <property type="match status" value="1"/>
</dbReference>
<dbReference type="InterPro" id="IPR006357">
    <property type="entry name" value="HAD-SF_hydro_IIA"/>
</dbReference>
<dbReference type="Proteomes" id="UP001551675">
    <property type="component" value="Unassembled WGS sequence"/>
</dbReference>
<proteinExistence type="predicted"/>
<gene>
    <name evidence="1" type="ORF">AB0I59_32480</name>
</gene>
<dbReference type="InterPro" id="IPR023214">
    <property type="entry name" value="HAD_sf"/>
</dbReference>
<keyword evidence="2" id="KW-1185">Reference proteome</keyword>
<dbReference type="EMBL" id="JBFALK010000021">
    <property type="protein sequence ID" value="MEV0973344.1"/>
    <property type="molecule type" value="Genomic_DNA"/>
</dbReference>
<evidence type="ECO:0000313" key="1">
    <source>
        <dbReference type="EMBL" id="MEV0973344.1"/>
    </source>
</evidence>
<organism evidence="1 2">
    <name type="scientific">Microtetraspora glauca</name>
    <dbReference type="NCBI Taxonomy" id="1996"/>
    <lineage>
        <taxon>Bacteria</taxon>
        <taxon>Bacillati</taxon>
        <taxon>Actinomycetota</taxon>
        <taxon>Actinomycetes</taxon>
        <taxon>Streptosporangiales</taxon>
        <taxon>Streptosporangiaceae</taxon>
        <taxon>Microtetraspora</taxon>
    </lineage>
</organism>
<dbReference type="Pfam" id="PF13344">
    <property type="entry name" value="Hydrolase_6"/>
    <property type="match status" value="1"/>
</dbReference>